<dbReference type="RefSeq" id="WP_353946835.1">
    <property type="nucleotide sequence ID" value="NZ_CP159534.1"/>
</dbReference>
<name>A0AAU8J3M1_9ACTN</name>
<organism evidence="1">
    <name type="scientific">Streptomyces tabacisoli</name>
    <dbReference type="NCBI Taxonomy" id="3156398"/>
    <lineage>
        <taxon>Bacteria</taxon>
        <taxon>Bacillati</taxon>
        <taxon>Actinomycetota</taxon>
        <taxon>Actinomycetes</taxon>
        <taxon>Kitasatosporales</taxon>
        <taxon>Streptomycetaceae</taxon>
        <taxon>Streptomyces</taxon>
    </lineage>
</organism>
<accession>A0AAU8J3M1</accession>
<protein>
    <submittedName>
        <fullName evidence="1">Four-helix bundle copper-binding protein</fullName>
    </submittedName>
</protein>
<reference evidence="1" key="1">
    <citation type="submission" date="2024-06" db="EMBL/GenBank/DDBJ databases">
        <title>Streptomyces sp. strain HUAS MG91 genome sequences.</title>
        <authorList>
            <person name="Mo P."/>
        </authorList>
    </citation>
    <scope>NUCLEOTIDE SEQUENCE</scope>
    <source>
        <strain evidence="1">HUAS MG91</strain>
    </source>
</reference>
<evidence type="ECO:0000313" key="1">
    <source>
        <dbReference type="EMBL" id="XCJ75404.1"/>
    </source>
</evidence>
<dbReference type="EMBL" id="CP159534">
    <property type="protein sequence ID" value="XCJ75404.1"/>
    <property type="molecule type" value="Genomic_DNA"/>
</dbReference>
<gene>
    <name evidence="1" type="ORF">ABII15_37905</name>
</gene>
<proteinExistence type="predicted"/>
<dbReference type="PANTHER" id="PTHR37310:SF1">
    <property type="entry name" value="CYTOPLASMIC PROTEIN"/>
    <property type="match status" value="1"/>
</dbReference>
<dbReference type="KEGG" id="stac:ABII15_37905"/>
<dbReference type="PANTHER" id="PTHR37310">
    <property type="entry name" value="CYTOPLASMIC PROTEIN-RELATED"/>
    <property type="match status" value="1"/>
</dbReference>
<sequence length="135" mass="14100">MLSAENLLQAHPLSATAERGEALARAVEAALGCAAACTACADGCLSEEDPARLSRAAAAAESCAAICAATASTLLRQSAHADREGLITLLQSCTSACLRCERECREHELMHDHCRLCVEATTACVEACERLIALL</sequence>
<dbReference type="InterPro" id="IPR005560">
    <property type="entry name" value="Csp_YhjQ"/>
</dbReference>
<dbReference type="AlphaFoldDB" id="A0AAU8J3M1"/>
<dbReference type="Gene3D" id="1.20.1270.360">
    <property type="match status" value="1"/>
</dbReference>
<dbReference type="Pfam" id="PF03860">
    <property type="entry name" value="Csp"/>
    <property type="match status" value="1"/>
</dbReference>